<dbReference type="OrthoDB" id="466828at2"/>
<dbReference type="EMBL" id="CP002198">
    <property type="protein sequence ID" value="ADN14590.1"/>
    <property type="molecule type" value="Genomic_DNA"/>
</dbReference>
<gene>
    <name evidence="1" type="ordered locus">Cyan7822_2620</name>
</gene>
<dbReference type="InterPro" id="IPR058523">
    <property type="entry name" value="DUF8210"/>
</dbReference>
<dbReference type="STRING" id="497965.Cyan7822_2620"/>
<dbReference type="eggNOG" id="ENOG50330D4">
    <property type="taxonomic scope" value="Bacteria"/>
</dbReference>
<dbReference type="InterPro" id="IPR058095">
    <property type="entry name" value="Psb35-like"/>
</dbReference>
<dbReference type="Pfam" id="PF26637">
    <property type="entry name" value="DUF8210"/>
    <property type="match status" value="1"/>
</dbReference>
<evidence type="ECO:0000313" key="2">
    <source>
        <dbReference type="Proteomes" id="UP000008206"/>
    </source>
</evidence>
<sequence length="76" mass="8284">MLSLLIAVMLVGWVAAALIGTQAYFRGEQSKPIHARNWRSDSFEAIAKSVTGKDTDSDRIPGFTADAYTSQNLPRA</sequence>
<organism evidence="1 2">
    <name type="scientific">Gloeothece verrucosa (strain PCC 7822)</name>
    <name type="common">Cyanothece sp. (strain PCC 7822)</name>
    <dbReference type="NCBI Taxonomy" id="497965"/>
    <lineage>
        <taxon>Bacteria</taxon>
        <taxon>Bacillati</taxon>
        <taxon>Cyanobacteriota</taxon>
        <taxon>Cyanophyceae</taxon>
        <taxon>Oscillatoriophycideae</taxon>
        <taxon>Chroococcales</taxon>
        <taxon>Aphanothecaceae</taxon>
        <taxon>Gloeothece</taxon>
        <taxon>Gloeothece verrucosa</taxon>
    </lineage>
</organism>
<dbReference type="AlphaFoldDB" id="E0UJ10"/>
<keyword evidence="2" id="KW-1185">Reference proteome</keyword>
<dbReference type="KEGG" id="cyj:Cyan7822_2620"/>
<dbReference type="HOGENOM" id="CLU_2663116_0_0_3"/>
<dbReference type="Proteomes" id="UP000008206">
    <property type="component" value="Chromosome"/>
</dbReference>
<protein>
    <submittedName>
        <fullName evidence="1">Uncharacterized protein</fullName>
    </submittedName>
</protein>
<evidence type="ECO:0000313" key="1">
    <source>
        <dbReference type="EMBL" id="ADN14590.1"/>
    </source>
</evidence>
<accession>E0UJ10</accession>
<dbReference type="RefSeq" id="WP_013322695.1">
    <property type="nucleotide sequence ID" value="NC_014501.1"/>
</dbReference>
<proteinExistence type="predicted"/>
<reference evidence="2" key="1">
    <citation type="journal article" date="2011" name="MBio">
        <title>Novel metabolic attributes of the genus Cyanothece, comprising a group of unicellular nitrogen-fixing Cyanobacteria.</title>
        <authorList>
            <person name="Bandyopadhyay A."/>
            <person name="Elvitigala T."/>
            <person name="Welsh E."/>
            <person name="Stockel J."/>
            <person name="Liberton M."/>
            <person name="Min H."/>
            <person name="Sherman L.A."/>
            <person name="Pakrasi H.B."/>
        </authorList>
    </citation>
    <scope>NUCLEOTIDE SEQUENCE [LARGE SCALE GENOMIC DNA]</scope>
    <source>
        <strain evidence="2">PCC 7822</strain>
    </source>
</reference>
<name>E0UJ10_GLOV7</name>
<dbReference type="NCBIfam" id="NF047380">
    <property type="entry name" value="photo_II_xxx"/>
    <property type="match status" value="1"/>
</dbReference>